<gene>
    <name evidence="17" type="ORF">HNQ66_000275</name>
</gene>
<dbReference type="Gene3D" id="1.10.486.10">
    <property type="entry name" value="PCRA, domain 4"/>
    <property type="match status" value="1"/>
</dbReference>
<keyword evidence="6" id="KW-0238">DNA-binding</keyword>
<evidence type="ECO:0000256" key="1">
    <source>
        <dbReference type="ARBA" id="ARBA00009922"/>
    </source>
</evidence>
<evidence type="ECO:0000256" key="2">
    <source>
        <dbReference type="ARBA" id="ARBA00022741"/>
    </source>
</evidence>
<dbReference type="Proteomes" id="UP000535406">
    <property type="component" value="Unassembled WGS sequence"/>
</dbReference>
<dbReference type="Pfam" id="PF13361">
    <property type="entry name" value="UvrD_C"/>
    <property type="match status" value="1"/>
</dbReference>
<dbReference type="PANTHER" id="PTHR11070:SF2">
    <property type="entry name" value="ATP-DEPENDENT DNA HELICASE SRS2"/>
    <property type="match status" value="1"/>
</dbReference>
<dbReference type="GO" id="GO:0033202">
    <property type="term" value="C:DNA helicase complex"/>
    <property type="evidence" value="ECO:0007669"/>
    <property type="project" value="TreeGrafter"/>
</dbReference>
<dbReference type="GO" id="GO:0016787">
    <property type="term" value="F:hydrolase activity"/>
    <property type="evidence" value="ECO:0007669"/>
    <property type="project" value="UniProtKB-UniRule"/>
</dbReference>
<dbReference type="InterPro" id="IPR027417">
    <property type="entry name" value="P-loop_NTPase"/>
</dbReference>
<comment type="similarity">
    <text evidence="1">Belongs to the helicase family. UvrD subfamily.</text>
</comment>
<feature type="domain" description="UvrD-like helicase ATP-binding" evidence="15">
    <location>
        <begin position="43"/>
        <end position="341"/>
    </location>
</feature>
<sequence>MISGYDDIPFFDEDPQLSAKPAGGIAARAMAARDAHRAPDYLAGLNPEQREAVETLDGPVLVLAGAGTGKTRVLTTRIAHILATGRAFPSQILAVTFTNKAAREMKERIGLLVGGAVEGMPWLGTFHSIGVKLLRRHAELVGLRSDFSILDTDDVVRLIKQILQAEGIDDKRWPAKQFAGMIDGWKNKGLDPAQIPEGDARAFANGKGRELYIAYQNRLKTLNACDFGDLLLHPIRMFRANPDVLAEYHQRFRYILVDEYQDTNTAQYMWLRLLAQRPKGTPEASADRRGAAASLVNLCCVGDDDQSIYGWRGAEVDNILRFEKDFPGAKVIKLERNYRSTAHILGAAGHLIAHNEDRLGKTLFTDRRDPDDDKVVVHAAWDSEEEARAIGEEIEQLQRKAHKLNDMAILVRASFQMREFEDRFVTLGLNYRVIGGPRFYERLEIRDALAYFRLVSQPADDLAFERIVNTPKRGLGDTTIRNLHDYARARDIPMLAAAADIVETDELKPKARKALFDVVTDFRRWQSLLETMPHTELAEQILDESGYTAMWQADKSAEAPGRLENLKELIRSMEAFESMRGFLEHVSLVMDAEQNENLDAVSIMTLHSAKGLEFETVFLPGWEEGLFPHQRSLDEGGRAGLEEERRLAYVGITRAKRRCHIWFVSNRRIHGLWQTTLPSRFLDELPESHVEVAEVEQSYGGYGRGGYGQSRFDKQEPFQNTYSTPGWRRAQANRTDATRDNWGSRSGHAVERIGYGESGPRARTIEGELVAKSTVTEPSKFSIGDRVFHMKFGNGNIAAIEGNKLTIDFDRAGQKRVLDGFVQPV</sequence>
<name>A0A7W7YRH1_9HYPH</name>
<proteinExistence type="inferred from homology"/>
<dbReference type="CDD" id="cd18807">
    <property type="entry name" value="SF1_C_UvrD"/>
    <property type="match status" value="1"/>
</dbReference>
<dbReference type="InterPro" id="IPR000212">
    <property type="entry name" value="DNA_helicase_UvrD/REP"/>
</dbReference>
<dbReference type="Gene3D" id="3.40.50.300">
    <property type="entry name" value="P-loop containing nucleotide triphosphate hydrolases"/>
    <property type="match status" value="2"/>
</dbReference>
<dbReference type="InterPro" id="IPR014016">
    <property type="entry name" value="UvrD-like_ATP-bd"/>
</dbReference>
<dbReference type="GO" id="GO:0003677">
    <property type="term" value="F:DNA binding"/>
    <property type="evidence" value="ECO:0007669"/>
    <property type="project" value="UniProtKB-KW"/>
</dbReference>
<comment type="caution">
    <text evidence="17">The sequence shown here is derived from an EMBL/GenBank/DDBJ whole genome shotgun (WGS) entry which is preliminary data.</text>
</comment>
<evidence type="ECO:0000259" key="15">
    <source>
        <dbReference type="PROSITE" id="PS51198"/>
    </source>
</evidence>
<dbReference type="PROSITE" id="PS51217">
    <property type="entry name" value="UVRD_HELICASE_CTER"/>
    <property type="match status" value="1"/>
</dbReference>
<dbReference type="AlphaFoldDB" id="A0A7W7YRH1"/>
<protein>
    <recommendedName>
        <fullName evidence="10">DNA 3'-5' helicase</fullName>
        <ecNumber evidence="10">5.6.2.4</ecNumber>
    </recommendedName>
    <alternativeName>
        <fullName evidence="11">DNA 3'-5' helicase II</fullName>
    </alternativeName>
</protein>
<dbReference type="GO" id="GO:0043138">
    <property type="term" value="F:3'-5' DNA helicase activity"/>
    <property type="evidence" value="ECO:0007669"/>
    <property type="project" value="UniProtKB-EC"/>
</dbReference>
<feature type="binding site" evidence="13">
    <location>
        <begin position="64"/>
        <end position="71"/>
    </location>
    <ligand>
        <name>ATP</name>
        <dbReference type="ChEBI" id="CHEBI:30616"/>
    </ligand>
</feature>
<keyword evidence="7" id="KW-0413">Isomerase</keyword>
<feature type="domain" description="UvrD-like helicase C-terminal" evidence="16">
    <location>
        <begin position="342"/>
        <end position="611"/>
    </location>
</feature>
<evidence type="ECO:0000256" key="3">
    <source>
        <dbReference type="ARBA" id="ARBA00022801"/>
    </source>
</evidence>
<comment type="catalytic activity">
    <reaction evidence="12">
        <text>ATP + H2O = ADP + phosphate + H(+)</text>
        <dbReference type="Rhea" id="RHEA:13065"/>
        <dbReference type="ChEBI" id="CHEBI:15377"/>
        <dbReference type="ChEBI" id="CHEBI:15378"/>
        <dbReference type="ChEBI" id="CHEBI:30616"/>
        <dbReference type="ChEBI" id="CHEBI:43474"/>
        <dbReference type="ChEBI" id="CHEBI:456216"/>
        <dbReference type="EC" id="5.6.2.4"/>
    </reaction>
</comment>
<dbReference type="GO" id="GO:0000725">
    <property type="term" value="P:recombinational repair"/>
    <property type="evidence" value="ECO:0007669"/>
    <property type="project" value="TreeGrafter"/>
</dbReference>
<keyword evidence="3 13" id="KW-0378">Hydrolase</keyword>
<organism evidence="17 18">
    <name type="scientific">Shinella fusca</name>
    <dbReference type="NCBI Taxonomy" id="544480"/>
    <lineage>
        <taxon>Bacteria</taxon>
        <taxon>Pseudomonadati</taxon>
        <taxon>Pseudomonadota</taxon>
        <taxon>Alphaproteobacteria</taxon>
        <taxon>Hyphomicrobiales</taxon>
        <taxon>Rhizobiaceae</taxon>
        <taxon>Shinella</taxon>
    </lineage>
</organism>
<dbReference type="EMBL" id="JACHIK010000001">
    <property type="protein sequence ID" value="MBB5040897.1"/>
    <property type="molecule type" value="Genomic_DNA"/>
</dbReference>
<evidence type="ECO:0000256" key="12">
    <source>
        <dbReference type="ARBA" id="ARBA00048988"/>
    </source>
</evidence>
<dbReference type="GO" id="GO:0005524">
    <property type="term" value="F:ATP binding"/>
    <property type="evidence" value="ECO:0007669"/>
    <property type="project" value="UniProtKB-UniRule"/>
</dbReference>
<dbReference type="CDD" id="cd17932">
    <property type="entry name" value="DEXQc_UvrD"/>
    <property type="match status" value="1"/>
</dbReference>
<keyword evidence="18" id="KW-1185">Reference proteome</keyword>
<dbReference type="GO" id="GO:0005829">
    <property type="term" value="C:cytosol"/>
    <property type="evidence" value="ECO:0007669"/>
    <property type="project" value="TreeGrafter"/>
</dbReference>
<dbReference type="FunFam" id="3.40.50.300:FF:001890">
    <property type="entry name" value="DNA helicase"/>
    <property type="match status" value="1"/>
</dbReference>
<keyword evidence="4 13" id="KW-0347">Helicase</keyword>
<evidence type="ECO:0000256" key="8">
    <source>
        <dbReference type="ARBA" id="ARBA00025289"/>
    </source>
</evidence>
<dbReference type="PANTHER" id="PTHR11070">
    <property type="entry name" value="UVRD / RECB / PCRA DNA HELICASE FAMILY MEMBER"/>
    <property type="match status" value="1"/>
</dbReference>
<keyword evidence="14" id="KW-0175">Coiled coil</keyword>
<dbReference type="SUPFAM" id="SSF52540">
    <property type="entry name" value="P-loop containing nucleoside triphosphate hydrolases"/>
    <property type="match status" value="1"/>
</dbReference>
<evidence type="ECO:0000313" key="17">
    <source>
        <dbReference type="EMBL" id="MBB5040897.1"/>
    </source>
</evidence>
<comment type="catalytic activity">
    <reaction evidence="9">
        <text>Couples ATP hydrolysis with the unwinding of duplex DNA by translocating in the 3'-5' direction.</text>
        <dbReference type="EC" id="5.6.2.4"/>
    </reaction>
</comment>
<evidence type="ECO:0000256" key="5">
    <source>
        <dbReference type="ARBA" id="ARBA00022840"/>
    </source>
</evidence>
<evidence type="ECO:0000256" key="14">
    <source>
        <dbReference type="SAM" id="Coils"/>
    </source>
</evidence>
<feature type="coiled-coil region" evidence="14">
    <location>
        <begin position="380"/>
        <end position="407"/>
    </location>
</feature>
<dbReference type="InterPro" id="IPR014017">
    <property type="entry name" value="DNA_helicase_UvrD-like_C"/>
</dbReference>
<reference evidence="17 18" key="1">
    <citation type="submission" date="2020-08" db="EMBL/GenBank/DDBJ databases">
        <title>Genomic Encyclopedia of Type Strains, Phase IV (KMG-IV): sequencing the most valuable type-strain genomes for metagenomic binning, comparative biology and taxonomic classification.</title>
        <authorList>
            <person name="Goeker M."/>
        </authorList>
    </citation>
    <scope>NUCLEOTIDE SEQUENCE [LARGE SCALE GENOMIC DNA]</scope>
    <source>
        <strain evidence="17 18">DSM 21319</strain>
    </source>
</reference>
<evidence type="ECO:0000259" key="16">
    <source>
        <dbReference type="PROSITE" id="PS51217"/>
    </source>
</evidence>
<dbReference type="PROSITE" id="PS51198">
    <property type="entry name" value="UVRD_HELICASE_ATP_BIND"/>
    <property type="match status" value="1"/>
</dbReference>
<evidence type="ECO:0000313" key="18">
    <source>
        <dbReference type="Proteomes" id="UP000535406"/>
    </source>
</evidence>
<evidence type="ECO:0000256" key="13">
    <source>
        <dbReference type="PROSITE-ProRule" id="PRU00560"/>
    </source>
</evidence>
<keyword evidence="5 13" id="KW-0067">ATP-binding</keyword>
<evidence type="ECO:0000256" key="11">
    <source>
        <dbReference type="ARBA" id="ARBA00034923"/>
    </source>
</evidence>
<evidence type="ECO:0000256" key="4">
    <source>
        <dbReference type="ARBA" id="ARBA00022806"/>
    </source>
</evidence>
<evidence type="ECO:0000256" key="10">
    <source>
        <dbReference type="ARBA" id="ARBA00034808"/>
    </source>
</evidence>
<dbReference type="Gene3D" id="1.10.10.160">
    <property type="match status" value="1"/>
</dbReference>
<dbReference type="EC" id="5.6.2.4" evidence="10"/>
<evidence type="ECO:0000256" key="9">
    <source>
        <dbReference type="ARBA" id="ARBA00034617"/>
    </source>
</evidence>
<keyword evidence="2 13" id="KW-0547">Nucleotide-binding</keyword>
<evidence type="ECO:0000256" key="6">
    <source>
        <dbReference type="ARBA" id="ARBA00023125"/>
    </source>
</evidence>
<comment type="function">
    <text evidence="8">Has both ATPase and helicase activities. Unwinds DNA duplexes with 3' to 5' polarity with respect to the bound strand and initiates unwinding most effectively when a single-stranded region is present. Involved in the post-incision events of nucleotide excision repair and methyl-directed mismatch repair.</text>
</comment>
<dbReference type="Pfam" id="PF00580">
    <property type="entry name" value="UvrD-helicase"/>
    <property type="match status" value="1"/>
</dbReference>
<dbReference type="InterPro" id="IPR013986">
    <property type="entry name" value="DExx_box_DNA_helicase_dom_sf"/>
</dbReference>
<evidence type="ECO:0000256" key="7">
    <source>
        <dbReference type="ARBA" id="ARBA00023235"/>
    </source>
</evidence>
<dbReference type="RefSeq" id="WP_184140445.1">
    <property type="nucleotide sequence ID" value="NZ_JACHIK010000001.1"/>
</dbReference>
<dbReference type="FunFam" id="1.10.486.10:FF:000003">
    <property type="entry name" value="ATP-dependent DNA helicase"/>
    <property type="match status" value="1"/>
</dbReference>
<accession>A0A7W7YRH1</accession>